<organism evidence="2 3">
    <name type="scientific">Sphaeroforma arctica JP610</name>
    <dbReference type="NCBI Taxonomy" id="667725"/>
    <lineage>
        <taxon>Eukaryota</taxon>
        <taxon>Ichthyosporea</taxon>
        <taxon>Ichthyophonida</taxon>
        <taxon>Sphaeroforma</taxon>
    </lineage>
</organism>
<evidence type="ECO:0000313" key="2">
    <source>
        <dbReference type="EMBL" id="KNC77605.1"/>
    </source>
</evidence>
<keyword evidence="1" id="KW-1133">Transmembrane helix</keyword>
<dbReference type="EMBL" id="KQ242683">
    <property type="protein sequence ID" value="KNC77605.1"/>
    <property type="molecule type" value="Genomic_DNA"/>
</dbReference>
<reference evidence="2 3" key="1">
    <citation type="submission" date="2011-02" db="EMBL/GenBank/DDBJ databases">
        <title>The Genome Sequence of Sphaeroforma arctica JP610.</title>
        <authorList>
            <consortium name="The Broad Institute Genome Sequencing Platform"/>
            <person name="Russ C."/>
            <person name="Cuomo C."/>
            <person name="Young S.K."/>
            <person name="Zeng Q."/>
            <person name="Gargeya S."/>
            <person name="Alvarado L."/>
            <person name="Berlin A."/>
            <person name="Chapman S.B."/>
            <person name="Chen Z."/>
            <person name="Freedman E."/>
            <person name="Gellesch M."/>
            <person name="Goldberg J."/>
            <person name="Griggs A."/>
            <person name="Gujja S."/>
            <person name="Heilman E."/>
            <person name="Heiman D."/>
            <person name="Howarth C."/>
            <person name="Mehta T."/>
            <person name="Neiman D."/>
            <person name="Pearson M."/>
            <person name="Roberts A."/>
            <person name="Saif S."/>
            <person name="Shea T."/>
            <person name="Shenoy N."/>
            <person name="Sisk P."/>
            <person name="Stolte C."/>
            <person name="Sykes S."/>
            <person name="White J."/>
            <person name="Yandava C."/>
            <person name="Burger G."/>
            <person name="Gray M.W."/>
            <person name="Holland P.W.H."/>
            <person name="King N."/>
            <person name="Lang F.B.F."/>
            <person name="Roger A.J."/>
            <person name="Ruiz-Trillo I."/>
            <person name="Haas B."/>
            <person name="Nusbaum C."/>
            <person name="Birren B."/>
        </authorList>
    </citation>
    <scope>NUCLEOTIDE SEQUENCE [LARGE SCALE GENOMIC DNA]</scope>
    <source>
        <strain evidence="2 3">JP610</strain>
    </source>
</reference>
<dbReference type="RefSeq" id="XP_014151507.1">
    <property type="nucleotide sequence ID" value="XM_014296032.1"/>
</dbReference>
<dbReference type="AlphaFoldDB" id="A0A0L0FLI1"/>
<dbReference type="GeneID" id="25910441"/>
<keyword evidence="1" id="KW-0472">Membrane</keyword>
<dbReference type="OrthoDB" id="15899at2759"/>
<keyword evidence="1" id="KW-0812">Transmembrane</keyword>
<evidence type="ECO:0000256" key="1">
    <source>
        <dbReference type="SAM" id="Phobius"/>
    </source>
</evidence>
<evidence type="ECO:0000313" key="3">
    <source>
        <dbReference type="Proteomes" id="UP000054560"/>
    </source>
</evidence>
<feature type="transmembrane region" description="Helical" evidence="1">
    <location>
        <begin position="78"/>
        <end position="103"/>
    </location>
</feature>
<feature type="transmembrane region" description="Helical" evidence="1">
    <location>
        <begin position="26"/>
        <end position="46"/>
    </location>
</feature>
<sequence>MSNISQYVWWKCANQRKGTHMNRFGPFYLTLMAVPLVMADLTRHILQDSGYWPSPGSSMYRSGCTSHWHILCLSKVGFWFTIVFTYSGFALLVVGTVWASNVVPKIRKAWRRIRRNRNNSSA</sequence>
<dbReference type="eggNOG" id="ENOG502SFFE">
    <property type="taxonomic scope" value="Eukaryota"/>
</dbReference>
<gene>
    <name evidence="2" type="ORF">SARC_09937</name>
</gene>
<accession>A0A0L0FLI1</accession>
<protein>
    <submittedName>
        <fullName evidence="2">Uncharacterized protein</fullName>
    </submittedName>
</protein>
<proteinExistence type="predicted"/>
<keyword evidence="3" id="KW-1185">Reference proteome</keyword>
<dbReference type="Proteomes" id="UP000054560">
    <property type="component" value="Unassembled WGS sequence"/>
</dbReference>
<name>A0A0L0FLI1_9EUKA</name>